<sequence length="253" mass="27632">MYAFSILFLFLGLTSAVTVTDCDIDPQNSCRVNCSGTIVDISDLVNYPYNISLSPSIPVGNYFLYNPCTGVKCETSDEYLSAVCLSDDDGSYSCGRLAESSATWEMTNTNPYKFTIHYEGGDCTGNDCKTSLFTFSETDSSAVSIKYKGLGNGDYQFEVTGKCIGQNGCDLTPSPRHANISGYIGFILIVLSLVALLVYFIAGILIMKFYKGATGRELIPNYAFWSGLPLLVKDGCLFTISPCCTKRKEYDSI</sequence>
<evidence type="ECO:0000256" key="3">
    <source>
        <dbReference type="ARBA" id="ARBA00022729"/>
    </source>
</evidence>
<dbReference type="GO" id="GO:0005802">
    <property type="term" value="C:trans-Golgi network"/>
    <property type="evidence" value="ECO:0007669"/>
    <property type="project" value="TreeGrafter"/>
</dbReference>
<feature type="transmembrane region" description="Helical" evidence="7">
    <location>
        <begin position="183"/>
        <end position="206"/>
    </location>
</feature>
<feature type="signal peptide" evidence="8">
    <location>
        <begin position="1"/>
        <end position="16"/>
    </location>
</feature>
<name>A0A1X7V0U3_AMPQE</name>
<reference evidence="9" key="2">
    <citation type="submission" date="2017-05" db="UniProtKB">
        <authorList>
            <consortium name="EnsemblMetazoa"/>
        </authorList>
    </citation>
    <scope>IDENTIFICATION</scope>
</reference>
<keyword evidence="2 7" id="KW-0812">Transmembrane</keyword>
<dbReference type="STRING" id="400682.A0A1X7V0U3"/>
<dbReference type="Gene3D" id="2.70.130.10">
    <property type="entry name" value="Mannose-6-phosphate receptor binding domain"/>
    <property type="match status" value="1"/>
</dbReference>
<keyword evidence="3 8" id="KW-0732">Signal</keyword>
<evidence type="ECO:0008006" key="11">
    <source>
        <dbReference type="Google" id="ProtNLM"/>
    </source>
</evidence>
<evidence type="ECO:0000256" key="8">
    <source>
        <dbReference type="SAM" id="SignalP"/>
    </source>
</evidence>
<organism evidence="9">
    <name type="scientific">Amphimedon queenslandica</name>
    <name type="common">Sponge</name>
    <dbReference type="NCBI Taxonomy" id="400682"/>
    <lineage>
        <taxon>Eukaryota</taxon>
        <taxon>Metazoa</taxon>
        <taxon>Porifera</taxon>
        <taxon>Demospongiae</taxon>
        <taxon>Heteroscleromorpha</taxon>
        <taxon>Haplosclerida</taxon>
        <taxon>Niphatidae</taxon>
        <taxon>Amphimedon</taxon>
    </lineage>
</organism>
<keyword evidence="4" id="KW-0653">Protein transport</keyword>
<dbReference type="EnsemblMetazoa" id="Aqu2.1.33628_001">
    <property type="protein sequence ID" value="Aqu2.1.33628_001"/>
    <property type="gene ID" value="Aqu2.1.33628"/>
</dbReference>
<dbReference type="KEGG" id="aqu:105312512"/>
<dbReference type="OrthoDB" id="29460at2759"/>
<reference evidence="10" key="1">
    <citation type="journal article" date="2010" name="Nature">
        <title>The Amphimedon queenslandica genome and the evolution of animal complexity.</title>
        <authorList>
            <person name="Srivastava M."/>
            <person name="Simakov O."/>
            <person name="Chapman J."/>
            <person name="Fahey B."/>
            <person name="Gauthier M.E."/>
            <person name="Mitros T."/>
            <person name="Richards G.S."/>
            <person name="Conaco C."/>
            <person name="Dacre M."/>
            <person name="Hellsten U."/>
            <person name="Larroux C."/>
            <person name="Putnam N.H."/>
            <person name="Stanke M."/>
            <person name="Adamska M."/>
            <person name="Darling A."/>
            <person name="Degnan S.M."/>
            <person name="Oakley T.H."/>
            <person name="Plachetzki D.C."/>
            <person name="Zhai Y."/>
            <person name="Adamski M."/>
            <person name="Calcino A."/>
            <person name="Cummins S.F."/>
            <person name="Goodstein D.M."/>
            <person name="Harris C."/>
            <person name="Jackson D.J."/>
            <person name="Leys S.P."/>
            <person name="Shu S."/>
            <person name="Woodcroft B.J."/>
            <person name="Vervoort M."/>
            <person name="Kosik K.S."/>
            <person name="Manning G."/>
            <person name="Degnan B.M."/>
            <person name="Rokhsar D.S."/>
        </authorList>
    </citation>
    <scope>NUCLEOTIDE SEQUENCE [LARGE SCALE GENOMIC DNA]</scope>
</reference>
<accession>A0A1X7V0U3</accession>
<keyword evidence="5 7" id="KW-1133">Transmembrane helix</keyword>
<evidence type="ECO:0000256" key="6">
    <source>
        <dbReference type="ARBA" id="ARBA00023136"/>
    </source>
</evidence>
<evidence type="ECO:0000313" key="10">
    <source>
        <dbReference type="Proteomes" id="UP000007879"/>
    </source>
</evidence>
<evidence type="ECO:0000313" key="9">
    <source>
        <dbReference type="EnsemblMetazoa" id="Aqu2.1.33628_001"/>
    </source>
</evidence>
<dbReference type="InterPro" id="IPR009011">
    <property type="entry name" value="Man6P_isomerase_rcpt-bd_dom_sf"/>
</dbReference>
<keyword evidence="4" id="KW-0813">Transport</keyword>
<feature type="chain" id="PRO_5010886234" description="Cation-dependent mannose-6-phosphate receptor" evidence="8">
    <location>
        <begin position="17"/>
        <end position="253"/>
    </location>
</feature>
<dbReference type="Proteomes" id="UP000007879">
    <property type="component" value="Unassembled WGS sequence"/>
</dbReference>
<dbReference type="GO" id="GO:0000139">
    <property type="term" value="C:Golgi membrane"/>
    <property type="evidence" value="ECO:0007669"/>
    <property type="project" value="UniProtKB-SubCell"/>
</dbReference>
<evidence type="ECO:0000256" key="7">
    <source>
        <dbReference type="SAM" id="Phobius"/>
    </source>
</evidence>
<dbReference type="PANTHER" id="PTHR15071:SF0">
    <property type="entry name" value="MANNOSE 6-PHOSPHATE RECEPTOR-LIKE PROTEIN 1"/>
    <property type="match status" value="1"/>
</dbReference>
<dbReference type="EnsemblMetazoa" id="XM_011405224.2">
    <property type="protein sequence ID" value="XP_011403526.1"/>
    <property type="gene ID" value="LOC105312512"/>
</dbReference>
<protein>
    <recommendedName>
        <fullName evidence="11">Cation-dependent mannose-6-phosphate receptor</fullName>
    </recommendedName>
</protein>
<evidence type="ECO:0000256" key="1">
    <source>
        <dbReference type="ARBA" id="ARBA00004472"/>
    </source>
</evidence>
<keyword evidence="10" id="KW-1185">Reference proteome</keyword>
<dbReference type="PANTHER" id="PTHR15071">
    <property type="entry name" value="MANNOSE-6-PHOSPHATE RECEPTOR FAMILY MEMBER"/>
    <property type="match status" value="1"/>
</dbReference>
<evidence type="ECO:0000256" key="5">
    <source>
        <dbReference type="ARBA" id="ARBA00022989"/>
    </source>
</evidence>
<proteinExistence type="predicted"/>
<dbReference type="AlphaFoldDB" id="A0A1X7V0U3"/>
<dbReference type="InParanoid" id="A0A1X7V0U3"/>
<dbReference type="Pfam" id="PF09451">
    <property type="entry name" value="ATG27"/>
    <property type="match status" value="1"/>
</dbReference>
<evidence type="ECO:0000256" key="2">
    <source>
        <dbReference type="ARBA" id="ARBA00022692"/>
    </source>
</evidence>
<gene>
    <name evidence="9" type="primary">105312512</name>
</gene>
<evidence type="ECO:0000256" key="4">
    <source>
        <dbReference type="ARBA" id="ARBA00022927"/>
    </source>
</evidence>
<dbReference type="InterPro" id="IPR018939">
    <property type="entry name" value="Autophagy-rel_prot_27"/>
</dbReference>
<keyword evidence="6 7" id="KW-0472">Membrane</keyword>
<comment type="subcellular location">
    <subcellularLocation>
        <location evidence="1">Preautophagosomal structure membrane</location>
        <topology evidence="1">Single-pass type I membrane protein</topology>
    </subcellularLocation>
</comment>